<accession>A0ABQ5ME97</accession>
<dbReference type="RefSeq" id="WP_281763371.1">
    <property type="nucleotide sequence ID" value="NZ_BRVO01000001.1"/>
</dbReference>
<proteinExistence type="predicted"/>
<dbReference type="Proteomes" id="UP001143543">
    <property type="component" value="Unassembled WGS sequence"/>
</dbReference>
<gene>
    <name evidence="1" type="ORF">Y10_00700</name>
</gene>
<dbReference type="EMBL" id="BRVO01000001">
    <property type="protein sequence ID" value="GLB47702.1"/>
    <property type="molecule type" value="Genomic_DNA"/>
</dbReference>
<protein>
    <submittedName>
        <fullName evidence="1">Uncharacterized protein</fullName>
    </submittedName>
</protein>
<evidence type="ECO:0000313" key="2">
    <source>
        <dbReference type="Proteomes" id="UP001143543"/>
    </source>
</evidence>
<comment type="caution">
    <text evidence="1">The sequence shown here is derived from an EMBL/GenBank/DDBJ whole genome shotgun (WGS) entry which is preliminary data.</text>
</comment>
<reference evidence="1" key="1">
    <citation type="submission" date="2022-07" db="EMBL/GenBank/DDBJ databases">
        <title>Taxonomy of Novel Oxalotrophic and Methylotrophic Bacteria.</title>
        <authorList>
            <person name="Sahin N."/>
            <person name="Tani A."/>
        </authorList>
    </citation>
    <scope>NUCLEOTIDE SEQUENCE</scope>
    <source>
        <strain evidence="1">Y10</strain>
    </source>
</reference>
<sequence length="113" mass="13996">MNYRGIFRKFLYVLISSLFFVSSKIFADKKHINDLERRVVDVRRSMYNDLKGNDFKNISFDVESFSERSSWPNWGNWGNWGKWNNWNNWAKWAKWNDWSNWQDFSNWQKFSNY</sequence>
<organism evidence="1 2">
    <name type="scientific">Neptunitalea lumnitzerae</name>
    <dbReference type="NCBI Taxonomy" id="2965509"/>
    <lineage>
        <taxon>Bacteria</taxon>
        <taxon>Pseudomonadati</taxon>
        <taxon>Bacteroidota</taxon>
        <taxon>Flavobacteriia</taxon>
        <taxon>Flavobacteriales</taxon>
        <taxon>Flavobacteriaceae</taxon>
        <taxon>Neptunitalea</taxon>
    </lineage>
</organism>
<evidence type="ECO:0000313" key="1">
    <source>
        <dbReference type="EMBL" id="GLB47702.1"/>
    </source>
</evidence>
<keyword evidence="2" id="KW-1185">Reference proteome</keyword>
<name>A0ABQ5ME97_9FLAO</name>